<evidence type="ECO:0000313" key="3">
    <source>
        <dbReference type="Proteomes" id="UP000326565"/>
    </source>
</evidence>
<keyword evidence="3" id="KW-1185">Reference proteome</keyword>
<dbReference type="EMBL" id="ML732154">
    <property type="protein sequence ID" value="KAB8078944.1"/>
    <property type="molecule type" value="Genomic_DNA"/>
</dbReference>
<accession>A0A5N5XHC2</accession>
<evidence type="ECO:0000313" key="2">
    <source>
        <dbReference type="EMBL" id="KAB8078944.1"/>
    </source>
</evidence>
<sequence>MSSYLDLTASTPGPISLWHKSDPWERRHHNSQEDGYSTEDEEDVLYDLDEIAMAQLPLHLQNNMREVHLERTRRLQRENNSTTFRKKAFHVSLPAFWYRNTMARAATKLNIVKCGYGGLPNLSLEQADWNPCQSTDMMYEEMHTQCGMIATVDNYSYRSSEFFGLSNDIFWKHSTSTEGCIEAGSANDRRSSSKYLSESSGA</sequence>
<dbReference type="OrthoDB" id="4506792at2759"/>
<evidence type="ECO:0000256" key="1">
    <source>
        <dbReference type="SAM" id="MobiDB-lite"/>
    </source>
</evidence>
<feature type="region of interest" description="Disordered" evidence="1">
    <location>
        <begin position="182"/>
        <end position="202"/>
    </location>
</feature>
<dbReference type="Proteomes" id="UP000326565">
    <property type="component" value="Unassembled WGS sequence"/>
</dbReference>
<feature type="compositionally biased region" description="Low complexity" evidence="1">
    <location>
        <begin position="193"/>
        <end position="202"/>
    </location>
</feature>
<proteinExistence type="predicted"/>
<gene>
    <name evidence="2" type="ORF">BDV29DRAFT_152326</name>
</gene>
<dbReference type="AlphaFoldDB" id="A0A5N5XHC2"/>
<protein>
    <submittedName>
        <fullName evidence="2">Uncharacterized protein</fullName>
    </submittedName>
</protein>
<organism evidence="2 3">
    <name type="scientific">Aspergillus leporis</name>
    <dbReference type="NCBI Taxonomy" id="41062"/>
    <lineage>
        <taxon>Eukaryota</taxon>
        <taxon>Fungi</taxon>
        <taxon>Dikarya</taxon>
        <taxon>Ascomycota</taxon>
        <taxon>Pezizomycotina</taxon>
        <taxon>Eurotiomycetes</taxon>
        <taxon>Eurotiomycetidae</taxon>
        <taxon>Eurotiales</taxon>
        <taxon>Aspergillaceae</taxon>
        <taxon>Aspergillus</taxon>
        <taxon>Aspergillus subgen. Circumdati</taxon>
    </lineage>
</organism>
<name>A0A5N5XHC2_9EURO</name>
<reference evidence="2 3" key="1">
    <citation type="submission" date="2019-04" db="EMBL/GenBank/DDBJ databases">
        <title>Friends and foes A comparative genomics study of 23 Aspergillus species from section Flavi.</title>
        <authorList>
            <consortium name="DOE Joint Genome Institute"/>
            <person name="Kjaerbolling I."/>
            <person name="Vesth T."/>
            <person name="Frisvad J.C."/>
            <person name="Nybo J.L."/>
            <person name="Theobald S."/>
            <person name="Kildgaard S."/>
            <person name="Isbrandt T."/>
            <person name="Kuo A."/>
            <person name="Sato A."/>
            <person name="Lyhne E.K."/>
            <person name="Kogle M.E."/>
            <person name="Wiebenga A."/>
            <person name="Kun R.S."/>
            <person name="Lubbers R.J."/>
            <person name="Makela M.R."/>
            <person name="Barry K."/>
            <person name="Chovatia M."/>
            <person name="Clum A."/>
            <person name="Daum C."/>
            <person name="Haridas S."/>
            <person name="He G."/>
            <person name="LaButti K."/>
            <person name="Lipzen A."/>
            <person name="Mondo S."/>
            <person name="Riley R."/>
            <person name="Salamov A."/>
            <person name="Simmons B.A."/>
            <person name="Magnuson J.K."/>
            <person name="Henrissat B."/>
            <person name="Mortensen U.H."/>
            <person name="Larsen T.O."/>
            <person name="Devries R.P."/>
            <person name="Grigoriev I.V."/>
            <person name="Machida M."/>
            <person name="Baker S.E."/>
            <person name="Andersen M.R."/>
        </authorList>
    </citation>
    <scope>NUCLEOTIDE SEQUENCE [LARGE SCALE GENOMIC DNA]</scope>
    <source>
        <strain evidence="2 3">CBS 151.66</strain>
    </source>
</reference>